<keyword evidence="1" id="KW-0472">Membrane</keyword>
<reference evidence="5 6" key="1">
    <citation type="submission" date="2019-02" db="EMBL/GenBank/DDBJ databases">
        <title>Deep-cultivation of Planctomycetes and their phenomic and genomic characterization uncovers novel biology.</title>
        <authorList>
            <person name="Wiegand S."/>
            <person name="Jogler M."/>
            <person name="Boedeker C."/>
            <person name="Pinto D."/>
            <person name="Vollmers J."/>
            <person name="Rivas-Marin E."/>
            <person name="Kohn T."/>
            <person name="Peeters S.H."/>
            <person name="Heuer A."/>
            <person name="Rast P."/>
            <person name="Oberbeckmann S."/>
            <person name="Bunk B."/>
            <person name="Jeske O."/>
            <person name="Meyerdierks A."/>
            <person name="Storesund J.E."/>
            <person name="Kallscheuer N."/>
            <person name="Luecker S."/>
            <person name="Lage O.M."/>
            <person name="Pohl T."/>
            <person name="Merkel B.J."/>
            <person name="Hornburger P."/>
            <person name="Mueller R.-W."/>
            <person name="Bruemmer F."/>
            <person name="Labrenz M."/>
            <person name="Spormann A.M."/>
            <person name="Op den Camp H."/>
            <person name="Overmann J."/>
            <person name="Amann R."/>
            <person name="Jetten M.S.M."/>
            <person name="Mascher T."/>
            <person name="Medema M.H."/>
            <person name="Devos D.P."/>
            <person name="Kaster A.-K."/>
            <person name="Ovreas L."/>
            <person name="Rohde M."/>
            <person name="Galperin M.Y."/>
            <person name="Jogler C."/>
        </authorList>
    </citation>
    <scope>NUCLEOTIDE SEQUENCE [LARGE SCALE GENOMIC DNA]</scope>
    <source>
        <strain evidence="5 6">ElP</strain>
    </source>
</reference>
<gene>
    <name evidence="5" type="ORF">ElP_68330</name>
</gene>
<evidence type="ECO:0000313" key="6">
    <source>
        <dbReference type="Proteomes" id="UP000317835"/>
    </source>
</evidence>
<accession>A0A518HDE2</accession>
<feature type="signal peptide" evidence="2">
    <location>
        <begin position="1"/>
        <end position="25"/>
    </location>
</feature>
<keyword evidence="2" id="KW-0732">Signal</keyword>
<evidence type="ECO:0008006" key="7">
    <source>
        <dbReference type="Google" id="ProtNLM"/>
    </source>
</evidence>
<feature type="transmembrane region" description="Helical" evidence="1">
    <location>
        <begin position="252"/>
        <end position="269"/>
    </location>
</feature>
<dbReference type="Pfam" id="PF07589">
    <property type="entry name" value="PEP-CTERM"/>
    <property type="match status" value="1"/>
</dbReference>
<evidence type="ECO:0000259" key="3">
    <source>
        <dbReference type="Pfam" id="PF07589"/>
    </source>
</evidence>
<dbReference type="EMBL" id="CP036426">
    <property type="protein sequence ID" value="QDV38874.1"/>
    <property type="molecule type" value="Genomic_DNA"/>
</dbReference>
<protein>
    <recommendedName>
        <fullName evidence="7">PEP-CTERM protein-sorting domain-containing protein</fullName>
    </recommendedName>
</protein>
<dbReference type="RefSeq" id="WP_197446566.1">
    <property type="nucleotide sequence ID" value="NZ_CP036426.1"/>
</dbReference>
<evidence type="ECO:0000259" key="4">
    <source>
        <dbReference type="Pfam" id="PF08341"/>
    </source>
</evidence>
<keyword evidence="1" id="KW-1133">Transmembrane helix</keyword>
<proteinExistence type="predicted"/>
<organism evidence="5 6">
    <name type="scientific">Tautonia plasticadhaerens</name>
    <dbReference type="NCBI Taxonomy" id="2527974"/>
    <lineage>
        <taxon>Bacteria</taxon>
        <taxon>Pseudomonadati</taxon>
        <taxon>Planctomycetota</taxon>
        <taxon>Planctomycetia</taxon>
        <taxon>Isosphaerales</taxon>
        <taxon>Isosphaeraceae</taxon>
        <taxon>Tautonia</taxon>
    </lineage>
</organism>
<keyword evidence="1" id="KW-0812">Transmembrane</keyword>
<dbReference type="Pfam" id="PF08341">
    <property type="entry name" value="TED"/>
    <property type="match status" value="1"/>
</dbReference>
<dbReference type="AlphaFoldDB" id="A0A518HDE2"/>
<evidence type="ECO:0000313" key="5">
    <source>
        <dbReference type="EMBL" id="QDV38874.1"/>
    </source>
</evidence>
<sequence length="280" mass="28746" precursor="true">MAWLLGPACALTLIALAASAPTARAGLMVQANTTFNGGNNGINVDFRFGTGSWQGTSPGNFTTIVHGPSPFGTWNVSFTTYCVDLSEYVQPSSPNTAMVSLTGESGLLDTNSRPRDIGAAGWVLENYGFASPSELKAAGGLASNVNLTTKEASAAIQLAIWEATYDGSGAGGTLGVGTNYLGTGSLTFRGSAYDNANVSAVANGILSLRDVRTSAVGLFNYPPIAGGPQTPADQDQIFLPPAGTRSAVPEPSTLAMAAVGGLIGLASLCRQRLRRKTPRP</sequence>
<keyword evidence="6" id="KW-1185">Reference proteome</keyword>
<evidence type="ECO:0000256" key="2">
    <source>
        <dbReference type="SAM" id="SignalP"/>
    </source>
</evidence>
<dbReference type="InterPro" id="IPR013424">
    <property type="entry name" value="Ice-binding_C"/>
</dbReference>
<feature type="domain" description="Ice-binding protein C-terminal" evidence="3">
    <location>
        <begin position="247"/>
        <end position="270"/>
    </location>
</feature>
<dbReference type="KEGG" id="tpla:ElP_68330"/>
<name>A0A518HDE2_9BACT</name>
<feature type="domain" description="Thioester" evidence="4">
    <location>
        <begin position="80"/>
        <end position="175"/>
    </location>
</feature>
<dbReference type="InterPro" id="IPR013552">
    <property type="entry name" value="Thioester_dom"/>
</dbReference>
<feature type="chain" id="PRO_5021751924" description="PEP-CTERM protein-sorting domain-containing protein" evidence="2">
    <location>
        <begin position="26"/>
        <end position="280"/>
    </location>
</feature>
<dbReference type="Proteomes" id="UP000317835">
    <property type="component" value="Chromosome"/>
</dbReference>
<evidence type="ECO:0000256" key="1">
    <source>
        <dbReference type="SAM" id="Phobius"/>
    </source>
</evidence>